<dbReference type="EMBL" id="JACOGA010000007">
    <property type="protein sequence ID" value="MBC3873811.1"/>
    <property type="molecule type" value="Genomic_DNA"/>
</dbReference>
<evidence type="ECO:0000256" key="1">
    <source>
        <dbReference type="SAM" id="SignalP"/>
    </source>
</evidence>
<keyword evidence="3" id="KW-1185">Reference proteome</keyword>
<keyword evidence="1" id="KW-0732">Signal</keyword>
<gene>
    <name evidence="2" type="ORF">H8K55_09435</name>
</gene>
<dbReference type="Proteomes" id="UP000624279">
    <property type="component" value="Unassembled WGS sequence"/>
</dbReference>
<protein>
    <submittedName>
        <fullName evidence="2">DUF2141 domain-containing protein</fullName>
    </submittedName>
</protein>
<feature type="signal peptide" evidence="1">
    <location>
        <begin position="1"/>
        <end position="22"/>
    </location>
</feature>
<proteinExistence type="predicted"/>
<evidence type="ECO:0000313" key="3">
    <source>
        <dbReference type="Proteomes" id="UP000624279"/>
    </source>
</evidence>
<evidence type="ECO:0000313" key="2">
    <source>
        <dbReference type="EMBL" id="MBC3873811.1"/>
    </source>
</evidence>
<feature type="chain" id="PRO_5047326916" evidence="1">
    <location>
        <begin position="23"/>
        <end position="141"/>
    </location>
</feature>
<dbReference type="PROSITE" id="PS51257">
    <property type="entry name" value="PROKAR_LIPOPROTEIN"/>
    <property type="match status" value="1"/>
</dbReference>
<reference evidence="2 3" key="1">
    <citation type="submission" date="2020-08" db="EMBL/GenBank/DDBJ databases">
        <title>Novel species isolated from subtropical streams in China.</title>
        <authorList>
            <person name="Lu H."/>
        </authorList>
    </citation>
    <scope>NUCLEOTIDE SEQUENCE [LARGE SCALE GENOMIC DNA]</scope>
    <source>
        <strain evidence="2 3">LX15W</strain>
    </source>
</reference>
<dbReference type="Pfam" id="PF09912">
    <property type="entry name" value="DUF2141"/>
    <property type="match status" value="1"/>
</dbReference>
<comment type="caution">
    <text evidence="2">The sequence shown here is derived from an EMBL/GenBank/DDBJ whole genome shotgun (WGS) entry which is preliminary data.</text>
</comment>
<name>A0ABR6YB47_9BURK</name>
<dbReference type="InterPro" id="IPR018673">
    <property type="entry name" value="DUF2141"/>
</dbReference>
<organism evidence="2 3">
    <name type="scientific">Undibacterium flavidum</name>
    <dbReference type="NCBI Taxonomy" id="2762297"/>
    <lineage>
        <taxon>Bacteria</taxon>
        <taxon>Pseudomonadati</taxon>
        <taxon>Pseudomonadota</taxon>
        <taxon>Betaproteobacteria</taxon>
        <taxon>Burkholderiales</taxon>
        <taxon>Oxalobacteraceae</taxon>
        <taxon>Undibacterium</taxon>
    </lineage>
</organism>
<dbReference type="RefSeq" id="WP_186941834.1">
    <property type="nucleotide sequence ID" value="NZ_JACOGA010000007.1"/>
</dbReference>
<sequence>MLKFTQLLISLALLSSCAEAMATDVTVRITSVDADRKGKILVQLCQEKDFLVRDCRFQKVQDVKAEVEVVIFKDVPEGTWAAMAFHDENSNEKLDTNNLGIPTEGTGFSKNAKGQYGPPKFASAAENISGKSSEFKFRLVY</sequence>
<accession>A0ABR6YB47</accession>